<dbReference type="HAMAP" id="MF_00374">
    <property type="entry name" value="Ribosomal_uL29"/>
    <property type="match status" value="1"/>
</dbReference>
<accession>A0A1G1XJS8</accession>
<dbReference type="SUPFAM" id="SSF46561">
    <property type="entry name" value="Ribosomal protein L29 (L29p)"/>
    <property type="match status" value="1"/>
</dbReference>
<evidence type="ECO:0000256" key="2">
    <source>
        <dbReference type="ARBA" id="ARBA00022980"/>
    </source>
</evidence>
<keyword evidence="2 5" id="KW-0689">Ribosomal protein</keyword>
<gene>
    <name evidence="5" type="primary">rpmC</name>
    <name evidence="6" type="ORF">A2570_02855</name>
</gene>
<dbReference type="GO" id="GO:1990904">
    <property type="term" value="C:ribonucleoprotein complex"/>
    <property type="evidence" value="ECO:0007669"/>
    <property type="project" value="UniProtKB-KW"/>
</dbReference>
<dbReference type="STRING" id="1797529.A2570_02855"/>
<protein>
    <recommendedName>
        <fullName evidence="4 5">Large ribosomal subunit protein uL29</fullName>
    </recommendedName>
</protein>
<evidence type="ECO:0000256" key="3">
    <source>
        <dbReference type="ARBA" id="ARBA00023274"/>
    </source>
</evidence>
<reference evidence="6 7" key="1">
    <citation type="journal article" date="2016" name="Nat. Commun.">
        <title>Thousands of microbial genomes shed light on interconnected biogeochemical processes in an aquifer system.</title>
        <authorList>
            <person name="Anantharaman K."/>
            <person name="Brown C.T."/>
            <person name="Hug L.A."/>
            <person name="Sharon I."/>
            <person name="Castelle C.J."/>
            <person name="Probst A.J."/>
            <person name="Thomas B.C."/>
            <person name="Singh A."/>
            <person name="Wilkins M.J."/>
            <person name="Karaoz U."/>
            <person name="Brodie E.L."/>
            <person name="Williams K.H."/>
            <person name="Hubbard S.S."/>
            <person name="Banfield J.F."/>
        </authorList>
    </citation>
    <scope>NUCLEOTIDE SEQUENCE [LARGE SCALE GENOMIC DNA]</scope>
</reference>
<sequence>MKTKTLKDFKSKTESELVSLLPELKKKLQEFSFGLKLGKLQNVSQISKTRRDIARIKMILSSEYGKKS</sequence>
<dbReference type="GO" id="GO:0005840">
    <property type="term" value="C:ribosome"/>
    <property type="evidence" value="ECO:0007669"/>
    <property type="project" value="UniProtKB-KW"/>
</dbReference>
<evidence type="ECO:0000313" key="7">
    <source>
        <dbReference type="Proteomes" id="UP000178570"/>
    </source>
</evidence>
<organism evidence="6 7">
    <name type="scientific">Candidatus Brennerbacteria bacterium RIFOXYD1_FULL_41_16</name>
    <dbReference type="NCBI Taxonomy" id="1797529"/>
    <lineage>
        <taxon>Bacteria</taxon>
        <taxon>Candidatus Brenneribacteriota</taxon>
    </lineage>
</organism>
<keyword evidence="3 5" id="KW-0687">Ribonucleoprotein</keyword>
<dbReference type="InterPro" id="IPR001854">
    <property type="entry name" value="Ribosomal_uL29"/>
</dbReference>
<dbReference type="Pfam" id="PF00831">
    <property type="entry name" value="Ribosomal_L29"/>
    <property type="match status" value="1"/>
</dbReference>
<dbReference type="InterPro" id="IPR036049">
    <property type="entry name" value="Ribosomal_uL29_sf"/>
</dbReference>
<comment type="similarity">
    <text evidence="1 5">Belongs to the universal ribosomal protein uL29 family.</text>
</comment>
<evidence type="ECO:0000256" key="5">
    <source>
        <dbReference type="HAMAP-Rule" id="MF_00374"/>
    </source>
</evidence>
<comment type="caution">
    <text evidence="6">The sequence shown here is derived from an EMBL/GenBank/DDBJ whole genome shotgun (WGS) entry which is preliminary data.</text>
</comment>
<name>A0A1G1XJS8_9BACT</name>
<proteinExistence type="inferred from homology"/>
<evidence type="ECO:0000256" key="1">
    <source>
        <dbReference type="ARBA" id="ARBA00009254"/>
    </source>
</evidence>
<dbReference type="Gene3D" id="1.10.287.310">
    <property type="match status" value="1"/>
</dbReference>
<dbReference type="EMBL" id="MHHY01000009">
    <property type="protein sequence ID" value="OGY40202.1"/>
    <property type="molecule type" value="Genomic_DNA"/>
</dbReference>
<evidence type="ECO:0000313" key="6">
    <source>
        <dbReference type="EMBL" id="OGY40202.1"/>
    </source>
</evidence>
<dbReference type="AlphaFoldDB" id="A0A1G1XJS8"/>
<dbReference type="Proteomes" id="UP000178570">
    <property type="component" value="Unassembled WGS sequence"/>
</dbReference>
<dbReference type="NCBIfam" id="TIGR00012">
    <property type="entry name" value="L29"/>
    <property type="match status" value="1"/>
</dbReference>
<dbReference type="GO" id="GO:0003735">
    <property type="term" value="F:structural constituent of ribosome"/>
    <property type="evidence" value="ECO:0007669"/>
    <property type="project" value="InterPro"/>
</dbReference>
<dbReference type="GO" id="GO:0006412">
    <property type="term" value="P:translation"/>
    <property type="evidence" value="ECO:0007669"/>
    <property type="project" value="UniProtKB-UniRule"/>
</dbReference>
<evidence type="ECO:0000256" key="4">
    <source>
        <dbReference type="ARBA" id="ARBA00035204"/>
    </source>
</evidence>